<dbReference type="Pfam" id="PF12850">
    <property type="entry name" value="Metallophos_2"/>
    <property type="match status" value="1"/>
</dbReference>
<dbReference type="PANTHER" id="PTHR42850:SF2">
    <property type="entry name" value="BLL5683 PROTEIN"/>
    <property type="match status" value="1"/>
</dbReference>
<dbReference type="PIRSF" id="PIRSF000883">
    <property type="entry name" value="Pesterase_MJ0912"/>
    <property type="match status" value="1"/>
</dbReference>
<accession>A0A6I6J9T0</accession>
<dbReference type="InterPro" id="IPR029052">
    <property type="entry name" value="Metallo-depent_PP-like"/>
</dbReference>
<proteinExistence type="inferred from homology"/>
<dbReference type="AlphaFoldDB" id="A0A6I6J9T0"/>
<dbReference type="InterPro" id="IPR011152">
    <property type="entry name" value="Pesterase_MJ0912"/>
</dbReference>
<dbReference type="GO" id="GO:0005737">
    <property type="term" value="C:cytoplasm"/>
    <property type="evidence" value="ECO:0007669"/>
    <property type="project" value="TreeGrafter"/>
</dbReference>
<dbReference type="KEGG" id="psel:GM415_04520"/>
<organism evidence="3 4">
    <name type="scientific">Pseudodesulfovibrio cashew</name>
    <dbReference type="NCBI Taxonomy" id="2678688"/>
    <lineage>
        <taxon>Bacteria</taxon>
        <taxon>Pseudomonadati</taxon>
        <taxon>Thermodesulfobacteriota</taxon>
        <taxon>Desulfovibrionia</taxon>
        <taxon>Desulfovibrionales</taxon>
        <taxon>Desulfovibrionaceae</taxon>
    </lineage>
</organism>
<keyword evidence="4" id="KW-1185">Reference proteome</keyword>
<evidence type="ECO:0000259" key="2">
    <source>
        <dbReference type="Pfam" id="PF12850"/>
    </source>
</evidence>
<dbReference type="PANTHER" id="PTHR42850">
    <property type="entry name" value="METALLOPHOSPHOESTERASE"/>
    <property type="match status" value="1"/>
</dbReference>
<comment type="similarity">
    <text evidence="1">Belongs to the metallophosphoesterase superfamily. YfcE family.</text>
</comment>
<reference evidence="3 4" key="1">
    <citation type="submission" date="2019-11" db="EMBL/GenBank/DDBJ databases">
        <authorList>
            <person name="Zheng R.K."/>
            <person name="Sun C.M."/>
        </authorList>
    </citation>
    <scope>NUCLEOTIDE SEQUENCE [LARGE SCALE GENOMIC DNA]</scope>
    <source>
        <strain evidence="3 4">SRB007</strain>
    </source>
</reference>
<dbReference type="SUPFAM" id="SSF56300">
    <property type="entry name" value="Metallo-dependent phosphatases"/>
    <property type="match status" value="1"/>
</dbReference>
<protein>
    <submittedName>
        <fullName evidence="3">Metallophosphoesterase</fullName>
    </submittedName>
</protein>
<evidence type="ECO:0000256" key="1">
    <source>
        <dbReference type="ARBA" id="ARBA00008950"/>
    </source>
</evidence>
<dbReference type="InterPro" id="IPR024654">
    <property type="entry name" value="Calcineurin-like_PHP_lpxH"/>
</dbReference>
<dbReference type="CDD" id="cd00838">
    <property type="entry name" value="MPP_superfamily"/>
    <property type="match status" value="1"/>
</dbReference>
<dbReference type="EMBL" id="CP046400">
    <property type="protein sequence ID" value="QGY39415.1"/>
    <property type="molecule type" value="Genomic_DNA"/>
</dbReference>
<feature type="domain" description="Calcineurin-like phosphoesterase" evidence="2">
    <location>
        <begin position="3"/>
        <end position="209"/>
    </location>
</feature>
<evidence type="ECO:0000313" key="4">
    <source>
        <dbReference type="Proteomes" id="UP000428328"/>
    </source>
</evidence>
<dbReference type="Gene3D" id="3.60.21.10">
    <property type="match status" value="1"/>
</dbReference>
<dbReference type="Proteomes" id="UP000428328">
    <property type="component" value="Chromosome"/>
</dbReference>
<evidence type="ECO:0000313" key="3">
    <source>
        <dbReference type="EMBL" id="QGY39415.1"/>
    </source>
</evidence>
<name>A0A6I6J9T0_9BACT</name>
<dbReference type="InterPro" id="IPR050126">
    <property type="entry name" value="Ap4A_hydrolase"/>
</dbReference>
<gene>
    <name evidence="3" type="ORF">GM415_04520</name>
</gene>
<sequence length="242" mass="27566">MTKLAILSDIHSNFEALQSVLVDIDAQGPDEIYCLGDVVGYGPQPQECCDLLRTREMVILQGNHEQGLINIHNLTRFNQPARDALRRTREMISEETYQWLVSHPKSATAHDCRFVHGTPPDSVNEYIWNYEESMDEVFSRYQEGVCFVGHTHDLMRFTSKDGQASAKLALPEGETLLDPGLRHLLNVGAVGQPRDGDPRAKYALFDTDSRILTLRFVSYDIEKTVRLIRSHGLHRAFADRLW</sequence>
<dbReference type="GO" id="GO:0016791">
    <property type="term" value="F:phosphatase activity"/>
    <property type="evidence" value="ECO:0007669"/>
    <property type="project" value="TreeGrafter"/>
</dbReference>
<dbReference type="RefSeq" id="WP_158946641.1">
    <property type="nucleotide sequence ID" value="NZ_CP046400.1"/>
</dbReference>